<dbReference type="EMBL" id="LDJK01000023">
    <property type="protein sequence ID" value="KRG74557.1"/>
    <property type="molecule type" value="Genomic_DNA"/>
</dbReference>
<gene>
    <name evidence="2" type="ORF">ABB28_07065</name>
</gene>
<evidence type="ECO:0000313" key="3">
    <source>
        <dbReference type="Proteomes" id="UP000051386"/>
    </source>
</evidence>
<dbReference type="PATRIC" id="fig|517011.3.peg.1035"/>
<keyword evidence="1" id="KW-1133">Transmembrane helix</keyword>
<evidence type="ECO:0000313" key="2">
    <source>
        <dbReference type="EMBL" id="KRG74557.1"/>
    </source>
</evidence>
<name>A0A0R0CXR9_9GAMM</name>
<comment type="caution">
    <text evidence="2">The sequence shown here is derived from an EMBL/GenBank/DDBJ whole genome shotgun (WGS) entry which is preliminary data.</text>
</comment>
<keyword evidence="1" id="KW-0472">Membrane</keyword>
<organism evidence="2 3">
    <name type="scientific">Stenotrophomonas chelatiphaga</name>
    <dbReference type="NCBI Taxonomy" id="517011"/>
    <lineage>
        <taxon>Bacteria</taxon>
        <taxon>Pseudomonadati</taxon>
        <taxon>Pseudomonadota</taxon>
        <taxon>Gammaproteobacteria</taxon>
        <taxon>Lysobacterales</taxon>
        <taxon>Lysobacteraceae</taxon>
        <taxon>Stenotrophomonas</taxon>
    </lineage>
</organism>
<feature type="transmembrane region" description="Helical" evidence="1">
    <location>
        <begin position="33"/>
        <end position="55"/>
    </location>
</feature>
<reference evidence="2 3" key="1">
    <citation type="submission" date="2015-05" db="EMBL/GenBank/DDBJ databases">
        <title>Genome sequencing and analysis of members of genus Stenotrophomonas.</title>
        <authorList>
            <person name="Patil P.P."/>
            <person name="Midha S."/>
            <person name="Patil P.B."/>
        </authorList>
    </citation>
    <scope>NUCLEOTIDE SEQUENCE [LARGE SCALE GENOMIC DNA]</scope>
    <source>
        <strain evidence="2 3">DSM 21508</strain>
    </source>
</reference>
<keyword evidence="3" id="KW-1185">Reference proteome</keyword>
<dbReference type="Proteomes" id="UP000051386">
    <property type="component" value="Unassembled WGS sequence"/>
</dbReference>
<protein>
    <submittedName>
        <fullName evidence="2">Membrane protein</fullName>
    </submittedName>
</protein>
<accession>A0A0R0CXR9</accession>
<dbReference type="AlphaFoldDB" id="A0A0R0CXR9"/>
<keyword evidence="1" id="KW-0812">Transmembrane</keyword>
<feature type="transmembrane region" description="Helical" evidence="1">
    <location>
        <begin position="62"/>
        <end position="80"/>
    </location>
</feature>
<proteinExistence type="predicted"/>
<dbReference type="RefSeq" id="WP_057507962.1">
    <property type="nucleotide sequence ID" value="NZ_DAMBRS010000009.1"/>
</dbReference>
<sequence>MWPRAFAGLIAGLFVAAAVTGLAAWLPPGPWATALVPSLIAFIPLWMLAAVWAFSFRSGTRAWIVMSACAAGGFLLLWLLRLTGAVQ</sequence>
<evidence type="ECO:0000256" key="1">
    <source>
        <dbReference type="SAM" id="Phobius"/>
    </source>
</evidence>